<name>A0A6G1KK77_9PLEO</name>
<organism evidence="2 3">
    <name type="scientific">Pleomassaria siparia CBS 279.74</name>
    <dbReference type="NCBI Taxonomy" id="1314801"/>
    <lineage>
        <taxon>Eukaryota</taxon>
        <taxon>Fungi</taxon>
        <taxon>Dikarya</taxon>
        <taxon>Ascomycota</taxon>
        <taxon>Pezizomycotina</taxon>
        <taxon>Dothideomycetes</taxon>
        <taxon>Pleosporomycetidae</taxon>
        <taxon>Pleosporales</taxon>
        <taxon>Pleomassariaceae</taxon>
        <taxon>Pleomassaria</taxon>
    </lineage>
</organism>
<protein>
    <submittedName>
        <fullName evidence="2">Uncharacterized protein</fullName>
    </submittedName>
</protein>
<feature type="region of interest" description="Disordered" evidence="1">
    <location>
        <begin position="63"/>
        <end position="99"/>
    </location>
</feature>
<evidence type="ECO:0000256" key="1">
    <source>
        <dbReference type="SAM" id="MobiDB-lite"/>
    </source>
</evidence>
<accession>A0A6G1KK77</accession>
<evidence type="ECO:0000313" key="3">
    <source>
        <dbReference type="Proteomes" id="UP000799428"/>
    </source>
</evidence>
<sequence>MMHGQVGEGALLLPGIIPIFKRQTDAKSFPLFGRKAVTTKGRGRPTCCSSDLYMAEACQLAQQEQQEQQQEQQQQQQQHKRNGLVNQSTDVWIGKNKPQDDDMCDDDVHIIRWQRSIL</sequence>
<dbReference type="EMBL" id="MU005766">
    <property type="protein sequence ID" value="KAF2712767.1"/>
    <property type="molecule type" value="Genomic_DNA"/>
</dbReference>
<proteinExistence type="predicted"/>
<gene>
    <name evidence="2" type="ORF">K504DRAFT_489124</name>
</gene>
<dbReference type="AlphaFoldDB" id="A0A6G1KK77"/>
<evidence type="ECO:0000313" key="2">
    <source>
        <dbReference type="EMBL" id="KAF2712767.1"/>
    </source>
</evidence>
<keyword evidence="3" id="KW-1185">Reference proteome</keyword>
<reference evidence="2" key="1">
    <citation type="journal article" date="2020" name="Stud. Mycol.">
        <title>101 Dothideomycetes genomes: a test case for predicting lifestyles and emergence of pathogens.</title>
        <authorList>
            <person name="Haridas S."/>
            <person name="Albert R."/>
            <person name="Binder M."/>
            <person name="Bloem J."/>
            <person name="Labutti K."/>
            <person name="Salamov A."/>
            <person name="Andreopoulos B."/>
            <person name="Baker S."/>
            <person name="Barry K."/>
            <person name="Bills G."/>
            <person name="Bluhm B."/>
            <person name="Cannon C."/>
            <person name="Castanera R."/>
            <person name="Culley D."/>
            <person name="Daum C."/>
            <person name="Ezra D."/>
            <person name="Gonzalez J."/>
            <person name="Henrissat B."/>
            <person name="Kuo A."/>
            <person name="Liang C."/>
            <person name="Lipzen A."/>
            <person name="Lutzoni F."/>
            <person name="Magnuson J."/>
            <person name="Mondo S."/>
            <person name="Nolan M."/>
            <person name="Ohm R."/>
            <person name="Pangilinan J."/>
            <person name="Park H.-J."/>
            <person name="Ramirez L."/>
            <person name="Alfaro M."/>
            <person name="Sun H."/>
            <person name="Tritt A."/>
            <person name="Yoshinaga Y."/>
            <person name="Zwiers L.-H."/>
            <person name="Turgeon B."/>
            <person name="Goodwin S."/>
            <person name="Spatafora J."/>
            <person name="Crous P."/>
            <person name="Grigoriev I."/>
        </authorList>
    </citation>
    <scope>NUCLEOTIDE SEQUENCE</scope>
    <source>
        <strain evidence="2">CBS 279.74</strain>
    </source>
</reference>
<feature type="compositionally biased region" description="Low complexity" evidence="1">
    <location>
        <begin position="63"/>
        <end position="77"/>
    </location>
</feature>
<dbReference type="Proteomes" id="UP000799428">
    <property type="component" value="Unassembled WGS sequence"/>
</dbReference>